<dbReference type="InterPro" id="IPR036013">
    <property type="entry name" value="Band_7/SPFH_dom_sf"/>
</dbReference>
<dbReference type="PANTHER" id="PTHR42911">
    <property type="entry name" value="MODULATOR OF FTSH PROTEASE HFLC"/>
    <property type="match status" value="1"/>
</dbReference>
<dbReference type="EMBL" id="JAMOIM010000015">
    <property type="protein sequence ID" value="MCW6510466.1"/>
    <property type="molecule type" value="Genomic_DNA"/>
</dbReference>
<evidence type="ECO:0000256" key="2">
    <source>
        <dbReference type="ARBA" id="ARBA00007862"/>
    </source>
</evidence>
<accession>A0AA41Z033</accession>
<keyword evidence="8" id="KW-0645">Protease</keyword>
<keyword evidence="5" id="KW-0472">Membrane</keyword>
<evidence type="ECO:0000256" key="3">
    <source>
        <dbReference type="ARBA" id="ARBA00022692"/>
    </source>
</evidence>
<dbReference type="PIRSF" id="PIRSF005651">
    <property type="entry name" value="HflC"/>
    <property type="match status" value="1"/>
</dbReference>
<dbReference type="AlphaFoldDB" id="A0AA41Z033"/>
<evidence type="ECO:0000313" key="8">
    <source>
        <dbReference type="EMBL" id="MCW6510466.1"/>
    </source>
</evidence>
<organism evidence="8 9">
    <name type="scientific">Lichenifustis flavocetrariae</name>
    <dbReference type="NCBI Taxonomy" id="2949735"/>
    <lineage>
        <taxon>Bacteria</taxon>
        <taxon>Pseudomonadati</taxon>
        <taxon>Pseudomonadota</taxon>
        <taxon>Alphaproteobacteria</taxon>
        <taxon>Hyphomicrobiales</taxon>
        <taxon>Lichenihabitantaceae</taxon>
        <taxon>Lichenifustis</taxon>
    </lineage>
</organism>
<evidence type="ECO:0000256" key="6">
    <source>
        <dbReference type="PIRNR" id="PIRNR005651"/>
    </source>
</evidence>
<keyword evidence="4" id="KW-1133">Transmembrane helix</keyword>
<sequence length="297" mass="32855">MKPALVAALAALVVIVIVVGGTFFTVAQTEQALVLYFGEPVRVINKPGLKMKVPFVENVVLLDNRILDLETPQQEVVAADNQRILVDAFVRYRITNPLTFYQSVGTVVRANNQLASVMNSALRRVLGESTLPQIIKEDRAQLMVKIRDLVNSESSRLGLSIDDVRIRRADLPREISEKVFSRMISERAREAAQYRAQGAEQAQTTTADADRQVVVLKADAQRRADELRGTGDAERNRVFAAAFGKDPDFFAFYRSMQAYGASLKGADTRFVISPSSSFFRYFQDPDQAIAPPATPGG</sequence>
<protein>
    <recommendedName>
        <fullName evidence="6">Protein HflC</fullName>
    </recommendedName>
</protein>
<dbReference type="GO" id="GO:0006508">
    <property type="term" value="P:proteolysis"/>
    <property type="evidence" value="ECO:0007669"/>
    <property type="project" value="UniProtKB-KW"/>
</dbReference>
<evidence type="ECO:0000256" key="4">
    <source>
        <dbReference type="ARBA" id="ARBA00022989"/>
    </source>
</evidence>
<keyword evidence="3" id="KW-0812">Transmembrane</keyword>
<comment type="function">
    <text evidence="6">HflC and HflK could regulate a protease.</text>
</comment>
<proteinExistence type="inferred from homology"/>
<dbReference type="Pfam" id="PF01145">
    <property type="entry name" value="Band_7"/>
    <property type="match status" value="1"/>
</dbReference>
<dbReference type="PANTHER" id="PTHR42911:SF1">
    <property type="entry name" value="MODULATOR OF FTSH PROTEASE HFLC"/>
    <property type="match status" value="1"/>
</dbReference>
<reference evidence="8" key="1">
    <citation type="submission" date="2022-05" db="EMBL/GenBank/DDBJ databases">
        <authorList>
            <person name="Pankratov T."/>
        </authorList>
    </citation>
    <scope>NUCLEOTIDE SEQUENCE</scope>
    <source>
        <strain evidence="8">BP6-180914</strain>
    </source>
</reference>
<comment type="similarity">
    <text evidence="2 6">Belongs to the band 7/mec-2 family. HflC subfamily.</text>
</comment>
<dbReference type="RefSeq" id="WP_282586840.1">
    <property type="nucleotide sequence ID" value="NZ_JAMOIM010000015.1"/>
</dbReference>
<name>A0AA41Z033_9HYPH</name>
<keyword evidence="8" id="KW-0378">Hydrolase</keyword>
<keyword evidence="9" id="KW-1185">Reference proteome</keyword>
<dbReference type="InterPro" id="IPR010200">
    <property type="entry name" value="HflC"/>
</dbReference>
<dbReference type="CDD" id="cd03405">
    <property type="entry name" value="SPFH_HflC"/>
    <property type="match status" value="1"/>
</dbReference>
<dbReference type="Proteomes" id="UP001165667">
    <property type="component" value="Unassembled WGS sequence"/>
</dbReference>
<gene>
    <name evidence="8" type="ORF">M8523_20830</name>
</gene>
<dbReference type="GO" id="GO:0008233">
    <property type="term" value="F:peptidase activity"/>
    <property type="evidence" value="ECO:0007669"/>
    <property type="project" value="UniProtKB-KW"/>
</dbReference>
<evidence type="ECO:0000256" key="5">
    <source>
        <dbReference type="ARBA" id="ARBA00023136"/>
    </source>
</evidence>
<comment type="subcellular location">
    <subcellularLocation>
        <location evidence="1">Membrane</location>
        <topology evidence="1">Single-pass membrane protein</topology>
    </subcellularLocation>
</comment>
<evidence type="ECO:0000256" key="1">
    <source>
        <dbReference type="ARBA" id="ARBA00004167"/>
    </source>
</evidence>
<dbReference type="SUPFAM" id="SSF117892">
    <property type="entry name" value="Band 7/SPFH domain"/>
    <property type="match status" value="1"/>
</dbReference>
<dbReference type="SMART" id="SM00244">
    <property type="entry name" value="PHB"/>
    <property type="match status" value="1"/>
</dbReference>
<dbReference type="Gene3D" id="3.30.479.30">
    <property type="entry name" value="Band 7 domain"/>
    <property type="match status" value="1"/>
</dbReference>
<comment type="caution">
    <text evidence="8">The sequence shown here is derived from an EMBL/GenBank/DDBJ whole genome shotgun (WGS) entry which is preliminary data.</text>
</comment>
<evidence type="ECO:0000313" key="9">
    <source>
        <dbReference type="Proteomes" id="UP001165667"/>
    </source>
</evidence>
<dbReference type="InterPro" id="IPR001107">
    <property type="entry name" value="Band_7"/>
</dbReference>
<evidence type="ECO:0000259" key="7">
    <source>
        <dbReference type="SMART" id="SM00244"/>
    </source>
</evidence>
<dbReference type="GO" id="GO:0016020">
    <property type="term" value="C:membrane"/>
    <property type="evidence" value="ECO:0007669"/>
    <property type="project" value="UniProtKB-SubCell"/>
</dbReference>
<feature type="domain" description="Band 7" evidence="7">
    <location>
        <begin position="21"/>
        <end position="183"/>
    </location>
</feature>